<evidence type="ECO:0000256" key="6">
    <source>
        <dbReference type="ARBA" id="ARBA00023136"/>
    </source>
</evidence>
<evidence type="ECO:0000256" key="2">
    <source>
        <dbReference type="ARBA" id="ARBA00010992"/>
    </source>
</evidence>
<evidence type="ECO:0000256" key="8">
    <source>
        <dbReference type="SAM" id="Phobius"/>
    </source>
</evidence>
<dbReference type="GO" id="GO:0046943">
    <property type="term" value="F:carboxylic acid transmembrane transporter activity"/>
    <property type="evidence" value="ECO:0007669"/>
    <property type="project" value="TreeGrafter"/>
</dbReference>
<evidence type="ECO:0000256" key="3">
    <source>
        <dbReference type="ARBA" id="ARBA00022448"/>
    </source>
</evidence>
<feature type="compositionally biased region" description="Polar residues" evidence="7">
    <location>
        <begin position="9"/>
        <end position="28"/>
    </location>
</feature>
<organism evidence="10 11">
    <name type="scientific">Aspergillus awamori</name>
    <name type="common">Black koji mold</name>
    <dbReference type="NCBI Taxonomy" id="105351"/>
    <lineage>
        <taxon>Eukaryota</taxon>
        <taxon>Fungi</taxon>
        <taxon>Dikarya</taxon>
        <taxon>Ascomycota</taxon>
        <taxon>Pezizomycotina</taxon>
        <taxon>Eurotiomycetes</taxon>
        <taxon>Eurotiomycetidae</taxon>
        <taxon>Eurotiales</taxon>
        <taxon>Aspergillaceae</taxon>
        <taxon>Aspergillus</taxon>
    </lineage>
</organism>
<feature type="transmembrane region" description="Helical" evidence="8">
    <location>
        <begin position="118"/>
        <end position="139"/>
    </location>
</feature>
<feature type="transmembrane region" description="Helical" evidence="8">
    <location>
        <begin position="443"/>
        <end position="463"/>
    </location>
</feature>
<name>A0A401L375_ASPAW</name>
<evidence type="ECO:0000256" key="5">
    <source>
        <dbReference type="ARBA" id="ARBA00022989"/>
    </source>
</evidence>
<reference evidence="10 11" key="1">
    <citation type="submission" date="2016-09" db="EMBL/GenBank/DDBJ databases">
        <title>Aspergillus awamori IFM 58123T.</title>
        <authorList>
            <person name="Kusuya Y."/>
            <person name="Shimizu M."/>
            <person name="Takahashi H."/>
            <person name="Yaguchi T."/>
        </authorList>
    </citation>
    <scope>NUCLEOTIDE SEQUENCE [LARGE SCALE GENOMIC DNA]</scope>
    <source>
        <strain evidence="10 11">IFM 58123</strain>
    </source>
</reference>
<feature type="transmembrane region" description="Helical" evidence="8">
    <location>
        <begin position="407"/>
        <end position="431"/>
    </location>
</feature>
<keyword evidence="5 8" id="KW-1133">Transmembrane helix</keyword>
<dbReference type="PROSITE" id="PS00216">
    <property type="entry name" value="SUGAR_TRANSPORT_1"/>
    <property type="match status" value="1"/>
</dbReference>
<gene>
    <name evidence="10" type="ORF">AAWM_08843</name>
</gene>
<dbReference type="SUPFAM" id="SSF103473">
    <property type="entry name" value="MFS general substrate transporter"/>
    <property type="match status" value="1"/>
</dbReference>
<dbReference type="AlphaFoldDB" id="A0A401L375"/>
<feature type="transmembrane region" description="Helical" evidence="8">
    <location>
        <begin position="187"/>
        <end position="212"/>
    </location>
</feature>
<feature type="transmembrane region" description="Helical" evidence="8">
    <location>
        <begin position="346"/>
        <end position="365"/>
    </location>
</feature>
<dbReference type="Gene3D" id="1.20.1250.20">
    <property type="entry name" value="MFS general substrate transporter like domains"/>
    <property type="match status" value="1"/>
</dbReference>
<dbReference type="PROSITE" id="PS50850">
    <property type="entry name" value="MFS"/>
    <property type="match status" value="1"/>
</dbReference>
<dbReference type="EMBL" id="BDHI01000028">
    <property type="protein sequence ID" value="GCB25958.1"/>
    <property type="molecule type" value="Genomic_DNA"/>
</dbReference>
<feature type="transmembrane region" description="Helical" evidence="8">
    <location>
        <begin position="371"/>
        <end position="395"/>
    </location>
</feature>
<keyword evidence="3" id="KW-0813">Transport</keyword>
<dbReference type="PANTHER" id="PTHR23508:SF10">
    <property type="entry name" value="CARBOXYLIC ACID TRANSPORTER PROTEIN HOMOLOG"/>
    <property type="match status" value="1"/>
</dbReference>
<evidence type="ECO:0000256" key="1">
    <source>
        <dbReference type="ARBA" id="ARBA00004141"/>
    </source>
</evidence>
<evidence type="ECO:0000256" key="4">
    <source>
        <dbReference type="ARBA" id="ARBA00022692"/>
    </source>
</evidence>
<dbReference type="InterPro" id="IPR005829">
    <property type="entry name" value="Sugar_transporter_CS"/>
</dbReference>
<evidence type="ECO:0000259" key="9">
    <source>
        <dbReference type="PROSITE" id="PS50850"/>
    </source>
</evidence>
<evidence type="ECO:0000313" key="10">
    <source>
        <dbReference type="EMBL" id="GCB25958.1"/>
    </source>
</evidence>
<feature type="region of interest" description="Disordered" evidence="7">
    <location>
        <begin position="561"/>
        <end position="594"/>
    </location>
</feature>
<dbReference type="Pfam" id="PF00083">
    <property type="entry name" value="Sugar_tr"/>
    <property type="match status" value="1"/>
</dbReference>
<keyword evidence="6 8" id="KW-0472">Membrane</keyword>
<accession>A0A401L375</accession>
<dbReference type="InterPro" id="IPR005828">
    <property type="entry name" value="MFS_sugar_transport-like"/>
</dbReference>
<evidence type="ECO:0000313" key="11">
    <source>
        <dbReference type="Proteomes" id="UP000286921"/>
    </source>
</evidence>
<feature type="compositionally biased region" description="Polar residues" evidence="7">
    <location>
        <begin position="561"/>
        <end position="587"/>
    </location>
</feature>
<dbReference type="GO" id="GO:0005886">
    <property type="term" value="C:plasma membrane"/>
    <property type="evidence" value="ECO:0007669"/>
    <property type="project" value="TreeGrafter"/>
</dbReference>
<comment type="subcellular location">
    <subcellularLocation>
        <location evidence="1">Membrane</location>
        <topology evidence="1">Multi-pass membrane protein</topology>
    </subcellularLocation>
</comment>
<feature type="transmembrane region" description="Helical" evidence="8">
    <location>
        <begin position="48"/>
        <end position="72"/>
    </location>
</feature>
<comment type="caution">
    <text evidence="10">The sequence shown here is derived from an EMBL/GenBank/DDBJ whole genome shotgun (WGS) entry which is preliminary data.</text>
</comment>
<dbReference type="Proteomes" id="UP000286921">
    <property type="component" value="Unassembled WGS sequence"/>
</dbReference>
<dbReference type="FunFam" id="1.20.1250.20:FF:000140">
    <property type="entry name" value="Putative MFS phospholipid transporter"/>
    <property type="match status" value="1"/>
</dbReference>
<evidence type="ECO:0000256" key="7">
    <source>
        <dbReference type="SAM" id="MobiDB-lite"/>
    </source>
</evidence>
<keyword evidence="11" id="KW-1185">Reference proteome</keyword>
<keyword evidence="4 8" id="KW-0812">Transmembrane</keyword>
<feature type="transmembrane region" description="Helical" evidence="8">
    <location>
        <begin position="92"/>
        <end position="111"/>
    </location>
</feature>
<sequence>MDRKKDQDSVQTTEAAQSAKQTQVQISSDAAEDVAPDQSRRKTSKLSVLLMIVFSGLAIGSDGFNASIIGNLELIMEVIYPKALTTAVASRLSNAFMVGMIIGMLSFGYLSDRLGRKTGAVLTTVILVLGIALSAGASGTNRDGMFWMLIIARGIAGVGAGGEYPVAGAGAAEATDEDLAVRNKRGFIFAMIADLSASLGFAFGALVPLLLLLCFHQQVHHYEAVWRISLALGVIPPLSIFWFRYRMAVSSAYRKSAMQKQAVPYWLALKRYWRPLLGTCGSWFIYNYISYPFGLFSSTIVGRVNPTSSLALTMAWGTLINCFYIPGAFIGGFLSDRIGRRRTMALGYFLQAALGFILGGALGPIEKSLPLFIVLYGIFLTLGEVGPGSTIVVTASESFPTAIRGHAVGFAAAWSKAGAAIGTAVFKPILASWGDDEFRGTQAVFLIGSGFAVLGGLLAWFVFQDVDHALDNEDQAWKDYLAVNGHGDVQWGIASNSTHELESKAVEIPVGMALPEQLETEDFFTRIQSIVQKIGPAVMRYAHVVVSAVRPVFTAVVQPSAGTTAHVGTSSPTQGSRPSPTAGQSTLEVPGGGVGGLSKRSSQTFFDKVVGTANECGPLLLNHVSESQDGLM</sequence>
<dbReference type="InterPro" id="IPR020846">
    <property type="entry name" value="MFS_dom"/>
</dbReference>
<feature type="domain" description="Major facilitator superfamily (MFS) profile" evidence="9">
    <location>
        <begin position="51"/>
        <end position="467"/>
    </location>
</feature>
<proteinExistence type="inferred from homology"/>
<dbReference type="PANTHER" id="PTHR23508">
    <property type="entry name" value="CARBOXYLIC ACID TRANSPORTER PROTEIN HOMOLOG"/>
    <property type="match status" value="1"/>
</dbReference>
<feature type="region of interest" description="Disordered" evidence="7">
    <location>
        <begin position="1"/>
        <end position="38"/>
    </location>
</feature>
<dbReference type="InterPro" id="IPR036259">
    <property type="entry name" value="MFS_trans_sf"/>
</dbReference>
<comment type="similarity">
    <text evidence="2">Belongs to the major facilitator superfamily. Sugar transporter (TC 2.A.1.1) family.</text>
</comment>
<feature type="transmembrane region" description="Helical" evidence="8">
    <location>
        <begin position="145"/>
        <end position="166"/>
    </location>
</feature>
<feature type="transmembrane region" description="Helical" evidence="8">
    <location>
        <begin position="309"/>
        <end position="334"/>
    </location>
</feature>
<protein>
    <submittedName>
        <fullName evidence="10">Probable metabolite transport protein GIT1</fullName>
    </submittedName>
</protein>
<dbReference type="STRING" id="105351.A0A401L375"/>
<feature type="transmembrane region" description="Helical" evidence="8">
    <location>
        <begin position="224"/>
        <end position="245"/>
    </location>
</feature>